<proteinExistence type="predicted"/>
<sequence>MIVSVQAGIGIGVPRRGNLDLFLNTSGLNSCVGFLIETDTHVYLAHITPPLETELERRSEIEGRRIRKSTLIAGLRPQEHLPGGSLGGGGEAYRAFRQEGVRFRDGQL</sequence>
<dbReference type="AlphaFoldDB" id="A0A410RSQ2"/>
<name>A0A410RSQ2_CORCK</name>
<organism evidence="1 2">
    <name type="scientific">Corallococcus coralloides</name>
    <name type="common">Myxococcus coralloides</name>
    <dbReference type="NCBI Taxonomy" id="184914"/>
    <lineage>
        <taxon>Bacteria</taxon>
        <taxon>Pseudomonadati</taxon>
        <taxon>Myxococcota</taxon>
        <taxon>Myxococcia</taxon>
        <taxon>Myxococcales</taxon>
        <taxon>Cystobacterineae</taxon>
        <taxon>Myxococcaceae</taxon>
        <taxon>Corallococcus</taxon>
    </lineage>
</organism>
<protein>
    <submittedName>
        <fullName evidence="1">Uncharacterized protein</fullName>
    </submittedName>
</protein>
<dbReference type="EMBL" id="CP034669">
    <property type="protein sequence ID" value="QAT84841.1"/>
    <property type="molecule type" value="Genomic_DNA"/>
</dbReference>
<evidence type="ECO:0000313" key="1">
    <source>
        <dbReference type="EMBL" id="QAT84841.1"/>
    </source>
</evidence>
<dbReference type="Proteomes" id="UP000288758">
    <property type="component" value="Chromosome"/>
</dbReference>
<reference evidence="1 2" key="1">
    <citation type="submission" date="2018-12" db="EMBL/GenBank/DDBJ databases">
        <title>Complete Genome Sequence of the Corallopyronin A producing Myxobacterium Corallococcus coralloides B035.</title>
        <authorList>
            <person name="Bouhired S.M."/>
            <person name="Rupp O."/>
            <person name="Blom J."/>
            <person name="Schaeberle T.F."/>
            <person name="Kehraus S."/>
            <person name="Schiefer A."/>
            <person name="Pfarr K."/>
            <person name="Goesmann A."/>
            <person name="Hoerauf A."/>
            <person name="Koenig G.M."/>
        </authorList>
    </citation>
    <scope>NUCLEOTIDE SEQUENCE [LARGE SCALE GENOMIC DNA]</scope>
    <source>
        <strain evidence="1 2">B035</strain>
    </source>
</reference>
<evidence type="ECO:0000313" key="2">
    <source>
        <dbReference type="Proteomes" id="UP000288758"/>
    </source>
</evidence>
<gene>
    <name evidence="1" type="ORF">EJ065_3278</name>
</gene>
<accession>A0A410RSQ2</accession>